<dbReference type="PANTHER" id="PTHR11139">
    <property type="entry name" value="ATAXIA TELANGIECTASIA MUTATED ATM -RELATED"/>
    <property type="match status" value="1"/>
</dbReference>
<dbReference type="InterPro" id="IPR011009">
    <property type="entry name" value="Kinase-like_dom_sf"/>
</dbReference>
<dbReference type="InParanoid" id="A9UPW2"/>
<dbReference type="SMART" id="SM01345">
    <property type="entry name" value="Rapamycin_bind"/>
    <property type="match status" value="1"/>
</dbReference>
<accession>A9UPW2</accession>
<keyword evidence="15" id="KW-1185">Reference proteome</keyword>
<dbReference type="GO" id="GO:0106310">
    <property type="term" value="F:protein serine kinase activity"/>
    <property type="evidence" value="ECO:0007669"/>
    <property type="project" value="RHEA"/>
</dbReference>
<dbReference type="InterPro" id="IPR000403">
    <property type="entry name" value="PI3/4_kinase_cat_dom"/>
</dbReference>
<dbReference type="PROSITE" id="PS51189">
    <property type="entry name" value="FAT"/>
    <property type="match status" value="1"/>
</dbReference>
<evidence type="ECO:0000256" key="5">
    <source>
        <dbReference type="ARBA" id="ARBA00022777"/>
    </source>
</evidence>
<dbReference type="InterPro" id="IPR003152">
    <property type="entry name" value="FATC_dom"/>
</dbReference>
<dbReference type="GO" id="GO:0038202">
    <property type="term" value="P:TORC1 signaling"/>
    <property type="evidence" value="ECO:0000318"/>
    <property type="project" value="GO_Central"/>
</dbReference>
<feature type="region of interest" description="Disordered" evidence="10">
    <location>
        <begin position="54"/>
        <end position="85"/>
    </location>
</feature>
<evidence type="ECO:0000256" key="1">
    <source>
        <dbReference type="ARBA" id="ARBA00011031"/>
    </source>
</evidence>
<dbReference type="GO" id="GO:0005737">
    <property type="term" value="C:cytoplasm"/>
    <property type="evidence" value="ECO:0000318"/>
    <property type="project" value="GO_Central"/>
</dbReference>
<keyword evidence="5 9" id="KW-0418">Kinase</keyword>
<evidence type="ECO:0000313" key="15">
    <source>
        <dbReference type="Proteomes" id="UP000001357"/>
    </source>
</evidence>
<dbReference type="GO" id="GO:0016242">
    <property type="term" value="P:negative regulation of macroautophagy"/>
    <property type="evidence" value="ECO:0000318"/>
    <property type="project" value="GO_Central"/>
</dbReference>
<dbReference type="Pfam" id="PF23593">
    <property type="entry name" value="HEAT_ATR"/>
    <property type="match status" value="1"/>
</dbReference>
<dbReference type="FunCoup" id="A9UPW2">
    <property type="interactions" value="1609"/>
</dbReference>
<dbReference type="InterPro" id="IPR057564">
    <property type="entry name" value="HEAT_ATR"/>
</dbReference>
<dbReference type="FunFam" id="3.30.1010.10:FF:000006">
    <property type="entry name" value="Serine/threonine-protein kinase TOR"/>
    <property type="match status" value="1"/>
</dbReference>
<dbReference type="SMART" id="SM01343">
    <property type="entry name" value="FATC"/>
    <property type="match status" value="1"/>
</dbReference>
<dbReference type="eggNOG" id="KOG0891">
    <property type="taxonomic scope" value="Eukaryota"/>
</dbReference>
<dbReference type="CDD" id="cd05169">
    <property type="entry name" value="PIKKc_TOR"/>
    <property type="match status" value="1"/>
</dbReference>
<keyword evidence="6 9" id="KW-0067">ATP-binding</keyword>
<dbReference type="EC" id="2.7.11.1" evidence="9"/>
<dbReference type="GO" id="GO:0004674">
    <property type="term" value="F:protein serine/threonine kinase activity"/>
    <property type="evidence" value="ECO:0000318"/>
    <property type="project" value="GO_Central"/>
</dbReference>
<feature type="domain" description="FATC" evidence="13">
    <location>
        <begin position="1909"/>
        <end position="1941"/>
    </location>
</feature>
<dbReference type="InterPro" id="IPR016024">
    <property type="entry name" value="ARM-type_fold"/>
</dbReference>
<dbReference type="Proteomes" id="UP000001357">
    <property type="component" value="Unassembled WGS sequence"/>
</dbReference>
<dbReference type="InterPro" id="IPR024585">
    <property type="entry name" value="mTOR_dom"/>
</dbReference>
<dbReference type="InterPro" id="IPR036940">
    <property type="entry name" value="PI3/4_kinase_cat_sf"/>
</dbReference>
<dbReference type="InterPro" id="IPR014009">
    <property type="entry name" value="PIK_FAT"/>
</dbReference>
<keyword evidence="4 9" id="KW-0547">Nucleotide-binding</keyword>
<dbReference type="Pfam" id="PF08771">
    <property type="entry name" value="FRB_dom"/>
    <property type="match status" value="1"/>
</dbReference>
<keyword evidence="3" id="KW-0677">Repeat</keyword>
<feature type="domain" description="PI3K/PI4K catalytic" evidence="11">
    <location>
        <begin position="1562"/>
        <end position="1881"/>
    </location>
</feature>
<evidence type="ECO:0000259" key="12">
    <source>
        <dbReference type="PROSITE" id="PS51189"/>
    </source>
</evidence>
<comment type="catalytic activity">
    <reaction evidence="8">
        <text>L-seryl-[protein] + ATP = O-phospho-L-seryl-[protein] + ADP + H(+)</text>
        <dbReference type="Rhea" id="RHEA:17989"/>
        <dbReference type="Rhea" id="RHEA-COMP:9863"/>
        <dbReference type="Rhea" id="RHEA-COMP:11604"/>
        <dbReference type="ChEBI" id="CHEBI:15378"/>
        <dbReference type="ChEBI" id="CHEBI:29999"/>
        <dbReference type="ChEBI" id="CHEBI:30616"/>
        <dbReference type="ChEBI" id="CHEBI:83421"/>
        <dbReference type="ChEBI" id="CHEBI:456216"/>
        <dbReference type="EC" id="2.7.11.1"/>
    </reaction>
</comment>
<keyword evidence="9" id="KW-0723">Serine/threonine-protein kinase</keyword>
<evidence type="ECO:0000256" key="6">
    <source>
        <dbReference type="ARBA" id="ARBA00022840"/>
    </source>
</evidence>
<dbReference type="GO" id="GO:0005634">
    <property type="term" value="C:nucleus"/>
    <property type="evidence" value="ECO:0000318"/>
    <property type="project" value="GO_Central"/>
</dbReference>
<dbReference type="GO" id="GO:0005524">
    <property type="term" value="F:ATP binding"/>
    <property type="evidence" value="ECO:0007669"/>
    <property type="project" value="UniProtKB-KW"/>
</dbReference>
<evidence type="ECO:0000256" key="4">
    <source>
        <dbReference type="ARBA" id="ARBA00022741"/>
    </source>
</evidence>
<dbReference type="InterPro" id="IPR018936">
    <property type="entry name" value="PI3/4_kinase_CS"/>
</dbReference>
<dbReference type="InterPro" id="IPR011989">
    <property type="entry name" value="ARM-like"/>
</dbReference>
<dbReference type="PROSITE" id="PS51190">
    <property type="entry name" value="FATC"/>
    <property type="match status" value="1"/>
</dbReference>
<dbReference type="Pfam" id="PF02260">
    <property type="entry name" value="FATC"/>
    <property type="match status" value="1"/>
</dbReference>
<dbReference type="KEGG" id="mbr:MONBRDRAFT_5087"/>
<dbReference type="PROSITE" id="PS00916">
    <property type="entry name" value="PI3_4_KINASE_2"/>
    <property type="match status" value="1"/>
</dbReference>
<feature type="compositionally biased region" description="Low complexity" evidence="10">
    <location>
        <begin position="61"/>
        <end position="76"/>
    </location>
</feature>
<evidence type="ECO:0000256" key="8">
    <source>
        <dbReference type="ARBA" id="ARBA00048679"/>
    </source>
</evidence>
<dbReference type="InterPro" id="IPR026683">
    <property type="entry name" value="TOR_cat"/>
</dbReference>
<dbReference type="Gene3D" id="1.10.1070.11">
    <property type="entry name" value="Phosphatidylinositol 3-/4-kinase, catalytic domain"/>
    <property type="match status" value="1"/>
</dbReference>
<dbReference type="Gene3D" id="3.30.1010.10">
    <property type="entry name" value="Phosphatidylinositol 3-kinase Catalytic Subunit, Chain A, domain 4"/>
    <property type="match status" value="1"/>
</dbReference>
<dbReference type="SUPFAM" id="SSF47212">
    <property type="entry name" value="FKBP12-rapamycin-binding domain of FKBP-rapamycin-associated protein (FRAP)"/>
    <property type="match status" value="1"/>
</dbReference>
<dbReference type="OMA" id="MRQHSAK"/>
<dbReference type="GO" id="GO:0031931">
    <property type="term" value="C:TORC1 complex"/>
    <property type="evidence" value="ECO:0000318"/>
    <property type="project" value="GO_Central"/>
</dbReference>
<dbReference type="EMBL" id="CH991543">
    <property type="protein sequence ID" value="EDQ92944.1"/>
    <property type="molecule type" value="Genomic_DNA"/>
</dbReference>
<dbReference type="STRING" id="81824.A9UPW2"/>
<protein>
    <recommendedName>
        <fullName evidence="9">Serine/threonine-protein kinase TOR</fullName>
        <ecNumber evidence="9">2.7.11.1</ecNumber>
    </recommendedName>
</protein>
<proteinExistence type="inferred from homology"/>
<reference evidence="14 15" key="1">
    <citation type="journal article" date="2008" name="Nature">
        <title>The genome of the choanoflagellate Monosiga brevicollis and the origin of metazoans.</title>
        <authorList>
            <consortium name="JGI Sequencing"/>
            <person name="King N."/>
            <person name="Westbrook M.J."/>
            <person name="Young S.L."/>
            <person name="Kuo A."/>
            <person name="Abedin M."/>
            <person name="Chapman J."/>
            <person name="Fairclough S."/>
            <person name="Hellsten U."/>
            <person name="Isogai Y."/>
            <person name="Letunic I."/>
            <person name="Marr M."/>
            <person name="Pincus D."/>
            <person name="Putnam N."/>
            <person name="Rokas A."/>
            <person name="Wright K.J."/>
            <person name="Zuzow R."/>
            <person name="Dirks W."/>
            <person name="Good M."/>
            <person name="Goodstein D."/>
            <person name="Lemons D."/>
            <person name="Li W."/>
            <person name="Lyons J.B."/>
            <person name="Morris A."/>
            <person name="Nichols S."/>
            <person name="Richter D.J."/>
            <person name="Salamov A."/>
            <person name="Bork P."/>
            <person name="Lim W.A."/>
            <person name="Manning G."/>
            <person name="Miller W.T."/>
            <person name="McGinnis W."/>
            <person name="Shapiro H."/>
            <person name="Tjian R."/>
            <person name="Grigoriev I.V."/>
            <person name="Rokhsar D."/>
        </authorList>
    </citation>
    <scope>NUCLEOTIDE SEQUENCE [LARGE SCALE GENOMIC DNA]</scope>
    <source>
        <strain evidence="15">MX1 / ATCC 50154</strain>
    </source>
</reference>
<evidence type="ECO:0000256" key="9">
    <source>
        <dbReference type="RuleBase" id="RU364109"/>
    </source>
</evidence>
<dbReference type="InterPro" id="IPR009076">
    <property type="entry name" value="FRB_dom"/>
</dbReference>
<dbReference type="GO" id="GO:0031932">
    <property type="term" value="C:TORC2 complex"/>
    <property type="evidence" value="ECO:0000318"/>
    <property type="project" value="GO_Central"/>
</dbReference>
<evidence type="ECO:0000313" key="14">
    <source>
        <dbReference type="EMBL" id="EDQ92944.1"/>
    </source>
</evidence>
<evidence type="ECO:0000256" key="10">
    <source>
        <dbReference type="SAM" id="MobiDB-lite"/>
    </source>
</evidence>
<gene>
    <name evidence="14" type="ORF">MONBRDRAFT_5087</name>
</gene>
<name>A9UPW2_MONBE</name>
<comment type="similarity">
    <text evidence="1 9">Belongs to the PI3/PI4-kinase family.</text>
</comment>
<dbReference type="PROSITE" id="PS00915">
    <property type="entry name" value="PI3_4_KINASE_1"/>
    <property type="match status" value="1"/>
</dbReference>
<dbReference type="FunFam" id="1.10.1070.11:FF:000029">
    <property type="entry name" value="Serine/threonine-protein kinase TOR"/>
    <property type="match status" value="1"/>
</dbReference>
<comment type="catalytic activity">
    <reaction evidence="7 9">
        <text>L-threonyl-[protein] + ATP = O-phospho-L-threonyl-[protein] + ADP + H(+)</text>
        <dbReference type="Rhea" id="RHEA:46608"/>
        <dbReference type="Rhea" id="RHEA-COMP:11060"/>
        <dbReference type="Rhea" id="RHEA-COMP:11605"/>
        <dbReference type="ChEBI" id="CHEBI:15378"/>
        <dbReference type="ChEBI" id="CHEBI:30013"/>
        <dbReference type="ChEBI" id="CHEBI:30616"/>
        <dbReference type="ChEBI" id="CHEBI:61977"/>
        <dbReference type="ChEBI" id="CHEBI:456216"/>
        <dbReference type="EC" id="2.7.11.1"/>
    </reaction>
</comment>
<dbReference type="PROSITE" id="PS50290">
    <property type="entry name" value="PI3_4_KINASE_3"/>
    <property type="match status" value="1"/>
</dbReference>
<dbReference type="SUPFAM" id="SSF48371">
    <property type="entry name" value="ARM repeat"/>
    <property type="match status" value="1"/>
</dbReference>
<dbReference type="SMART" id="SM00146">
    <property type="entry name" value="PI3Kc"/>
    <property type="match status" value="1"/>
</dbReference>
<keyword evidence="2 9" id="KW-0808">Transferase</keyword>
<dbReference type="Pfam" id="PF02259">
    <property type="entry name" value="FAT"/>
    <property type="match status" value="1"/>
</dbReference>
<dbReference type="InterPro" id="IPR003151">
    <property type="entry name" value="PIK-rel_kinase_FAT"/>
</dbReference>
<dbReference type="PANTHER" id="PTHR11139:SF9">
    <property type="entry name" value="SERINE_THREONINE-PROTEIN KINASE MTOR"/>
    <property type="match status" value="1"/>
</dbReference>
<dbReference type="Pfam" id="PF11865">
    <property type="entry name" value="mTOR_dom"/>
    <property type="match status" value="1"/>
</dbReference>
<dbReference type="SUPFAM" id="SSF56112">
    <property type="entry name" value="Protein kinase-like (PK-like)"/>
    <property type="match status" value="1"/>
</dbReference>
<sequence>MPVLSDLVYEAGLSEELVHGLTLIAEGLPSLAGQLKRRTLDLLCTVLQGTPYHHPGHPDSRTLLASTPSRTTTRRNSVNKGSKASTVLAAGAHTPNRRASKAQLIVLALRTLRTYDLSGFVLTKLARDTIATYLSDDNDTVREEACLTCAALVVPPTQMPLANAYRLEPRAVTEVLSQLLCNAISEGRSTIRKHILEALTPQSYPYLCKAETLQLLFVCLHDRDHQTQLTAMSLVGNLCEYNPAYVVPALRRQLENYLQTFKLVDTAAAEEANSRLLQELIRSAPRVVVPYVDAIMKALLPRISHANEEIQIAALGAVGELAVFSGLQLEEHLAVIMPVLLDCLRDHLSMNRRLSALVVLGKVARGTGYVTLPYEDYPALMKTLYACYVEGQSTQIRLEAGRALGVIGALDPHREKSATGEAEAEAKSNQAKLDAQQVSSTVSQHATANAPDELQFTIGSEEYYMDLAVRELYMIAYSPAMDTNMHENLVHSLGTIVVKSGIKLVPYLPMIVPAFLHMVEHCNPARRHMLFKEISKIVDIFGPHVRPYMNDIIQCVTRYWYPLSDTHARNMSHAFKKYVPELLEHVMAIIASDQTDTRRPTVHALEAISLLGTLVEDRIYSVIRGLVNVIAAYVGVPVHVRQEALNTLELLMYEIPIGDQASGVFNALMRVVRYEPRLRPPAVAALQPLPMEPGSARGVNRAKPELILKLAKQADDSLNFDWPTWIRRFSVSLLKESKSPSLAACQYLALRFEPFARKVFNAAFVSCWKELTPEEQAEMTDGLERAMKADHIFMQMMLNVAEFMSHYFERVGLPFSNQLLGRMALECNAYAKALRYKESELGSHFDMRWLYSGIVLRPVQATEEILGAVEDLIEITQALQQPEAAQGALTFVRMQTTLSADTDIQPSWYEKLGEWDKALLSYSQLQDPEHPSFDIDLRILVCLDNLGKWTILYDNLVHLWAQSDVAQKQALAPLGCSASCGLNRWESIATFLSFMDEQDPMTPFYGAVLAIHNEVYKVAQDLIDKSRDLLQPTLATLWGESYARGYNHVVTLQRLAEMEEVVQYKQLDRDPIAQDRIRGMWLTRLNGCQYNPSVWQRILEVRALVLTPEEDCLMWLKYASLCRKSSTLGSAEHFSRIGLDRCDANADPESQLPHHNPPIAYAYIKHVWHTGAHETAIQYLYVLIDELSARKEEDEQQPEDVRLLARCYHKLGLWQAAPHLSSAGTVNTDLTDELIESIIESFRYATLFDRVWYKAWHSWAYMNYEAVKHYGQRRNPRAYLQHAIMSIKGFFNSIALSDESSLQDTLRLLTLLFSYGHHSDVVQTFATGLSTVNIDTWLQVLPQLIARIQIKDGKIRGLLHELLLQVGRKHPQALLFPLTVAAHNHREASARRDAAQVLLSRMRQHSSELVEQALIVSEELIRVANLWSEKWFEGIEEASKLYADRQLDAMYATLLPLHEQLNGIGQDATIAEQAFLKLYGAELRDAWEWMRKYQRTEDKQDITTAWDHYFHVYRTITKALHNLTSLELKEVSPKLLEAGDLQLVVPGAYDHTSQEQVYIDSFAPQLRVINSKQRPRRLTIKGSNGRTYEYLLKANEDLRQDERVMQLFGLVNVLLNGSSLTMHKHLHIFTYYILPLSPKLGLIEWVPTCDTLHSLIKEYRERSGVALNAEVRFMLQLVSNMEQLTLIQKVEVFRHALSRTTGDDLARVMWLRSGNSEQWLERRGNFTRSLAVMSMVGYILGLGDRHPSNLMIDRRTGGVMHVDFGDCFEVATQRSKFPEKVPFRLTRMLIAAMEITGVHGTFRITCENTMSVLRDNADSVMAVLEAFIHDPLIDWLFARGRNGESWSCFATCRWVPRGIDCLMRGMHRLLSPGPLPLQNHTDEVVNRRALRVIARVRDKLTGADFSTEEILDIPSQVARLIRDATLHENLCQHYTGWCPFW</sequence>
<dbReference type="Gene3D" id="1.25.10.10">
    <property type="entry name" value="Leucine-rich Repeat Variant"/>
    <property type="match status" value="3"/>
</dbReference>
<evidence type="ECO:0000256" key="3">
    <source>
        <dbReference type="ARBA" id="ARBA00022737"/>
    </source>
</evidence>
<dbReference type="InterPro" id="IPR050517">
    <property type="entry name" value="DDR_Repair_Kinase"/>
</dbReference>
<dbReference type="SMART" id="SM01346">
    <property type="entry name" value="DUF3385"/>
    <property type="match status" value="1"/>
</dbReference>
<evidence type="ECO:0000259" key="11">
    <source>
        <dbReference type="PROSITE" id="PS50290"/>
    </source>
</evidence>
<dbReference type="InterPro" id="IPR036738">
    <property type="entry name" value="FRB_sf"/>
</dbReference>
<organism evidence="14 15">
    <name type="scientific">Monosiga brevicollis</name>
    <name type="common">Choanoflagellate</name>
    <dbReference type="NCBI Taxonomy" id="81824"/>
    <lineage>
        <taxon>Eukaryota</taxon>
        <taxon>Choanoflagellata</taxon>
        <taxon>Craspedida</taxon>
        <taxon>Salpingoecidae</taxon>
        <taxon>Monosiga</taxon>
    </lineage>
</organism>
<dbReference type="GeneID" id="5888146"/>
<evidence type="ECO:0000259" key="13">
    <source>
        <dbReference type="PROSITE" id="PS51190"/>
    </source>
</evidence>
<evidence type="ECO:0000256" key="7">
    <source>
        <dbReference type="ARBA" id="ARBA00047899"/>
    </source>
</evidence>
<dbReference type="RefSeq" id="XP_001742706.1">
    <property type="nucleotide sequence ID" value="XM_001742654.1"/>
</dbReference>
<feature type="domain" description="FAT" evidence="12">
    <location>
        <begin position="819"/>
        <end position="1384"/>
    </location>
</feature>
<dbReference type="GO" id="GO:0044877">
    <property type="term" value="F:protein-containing complex binding"/>
    <property type="evidence" value="ECO:0007669"/>
    <property type="project" value="InterPro"/>
</dbReference>
<dbReference type="Pfam" id="PF00454">
    <property type="entry name" value="PI3_PI4_kinase"/>
    <property type="match status" value="1"/>
</dbReference>
<evidence type="ECO:0000256" key="2">
    <source>
        <dbReference type="ARBA" id="ARBA00022679"/>
    </source>
</evidence>